<keyword evidence="2 4" id="KW-0863">Zinc-finger</keyword>
<protein>
    <recommendedName>
        <fullName evidence="6">PHD-type domain-containing protein</fullName>
    </recommendedName>
</protein>
<evidence type="ECO:0000259" key="6">
    <source>
        <dbReference type="PROSITE" id="PS50016"/>
    </source>
</evidence>
<feature type="region of interest" description="Disordered" evidence="5">
    <location>
        <begin position="1"/>
        <end position="41"/>
    </location>
</feature>
<name>A0A9D4DZE1_DREPO</name>
<feature type="domain" description="PHD-type" evidence="6">
    <location>
        <begin position="56"/>
        <end position="118"/>
    </location>
</feature>
<keyword evidence="1" id="KW-0479">Metal-binding</keyword>
<dbReference type="Gene3D" id="3.30.40.10">
    <property type="entry name" value="Zinc/RING finger domain, C3HC4 (zinc finger)"/>
    <property type="match status" value="1"/>
</dbReference>
<reference evidence="7" key="1">
    <citation type="journal article" date="2019" name="bioRxiv">
        <title>The Genome of the Zebra Mussel, Dreissena polymorpha: A Resource for Invasive Species Research.</title>
        <authorList>
            <person name="McCartney M.A."/>
            <person name="Auch B."/>
            <person name="Kono T."/>
            <person name="Mallez S."/>
            <person name="Zhang Y."/>
            <person name="Obille A."/>
            <person name="Becker A."/>
            <person name="Abrahante J.E."/>
            <person name="Garbe J."/>
            <person name="Badalamenti J.P."/>
            <person name="Herman A."/>
            <person name="Mangelson H."/>
            <person name="Liachko I."/>
            <person name="Sullivan S."/>
            <person name="Sone E.D."/>
            <person name="Koren S."/>
            <person name="Silverstein K.A.T."/>
            <person name="Beckman K.B."/>
            <person name="Gohl D.M."/>
        </authorList>
    </citation>
    <scope>NUCLEOTIDE SEQUENCE</scope>
    <source>
        <strain evidence="7">Duluth1</strain>
        <tissue evidence="7">Whole animal</tissue>
    </source>
</reference>
<gene>
    <name evidence="7" type="ORF">DPMN_171257</name>
</gene>
<dbReference type="InterPro" id="IPR013083">
    <property type="entry name" value="Znf_RING/FYVE/PHD"/>
</dbReference>
<dbReference type="AlphaFoldDB" id="A0A9D4DZE1"/>
<dbReference type="EMBL" id="JAIWYP010000009">
    <property type="protein sequence ID" value="KAH3769978.1"/>
    <property type="molecule type" value="Genomic_DNA"/>
</dbReference>
<dbReference type="GO" id="GO:0008270">
    <property type="term" value="F:zinc ion binding"/>
    <property type="evidence" value="ECO:0007669"/>
    <property type="project" value="UniProtKB-KW"/>
</dbReference>
<dbReference type="InterPro" id="IPR019787">
    <property type="entry name" value="Znf_PHD-finger"/>
</dbReference>
<evidence type="ECO:0000313" key="7">
    <source>
        <dbReference type="EMBL" id="KAH3769978.1"/>
    </source>
</evidence>
<proteinExistence type="predicted"/>
<evidence type="ECO:0000256" key="2">
    <source>
        <dbReference type="ARBA" id="ARBA00022771"/>
    </source>
</evidence>
<evidence type="ECO:0000256" key="1">
    <source>
        <dbReference type="ARBA" id="ARBA00022723"/>
    </source>
</evidence>
<dbReference type="InterPro" id="IPR011011">
    <property type="entry name" value="Znf_FYVE_PHD"/>
</dbReference>
<dbReference type="SUPFAM" id="SSF57903">
    <property type="entry name" value="FYVE/PHD zinc finger"/>
    <property type="match status" value="1"/>
</dbReference>
<keyword evidence="8" id="KW-1185">Reference proteome</keyword>
<dbReference type="PROSITE" id="PS50016">
    <property type="entry name" value="ZF_PHD_2"/>
    <property type="match status" value="1"/>
</dbReference>
<accession>A0A9D4DZE1</accession>
<sequence length="118" mass="14011">MRRKEAEERKQKLEQERVQKRQKKTERLEKKRQREEEAAERKRARVKAMAEEAAAAHFCANCGERGLVDDEERSVEWYECDGCECWYHGGCLTQYGLIMAVTSLCYGDEWTCKRCNPW</sequence>
<keyword evidence="3" id="KW-0862">Zinc</keyword>
<dbReference type="Proteomes" id="UP000828390">
    <property type="component" value="Unassembled WGS sequence"/>
</dbReference>
<evidence type="ECO:0000313" key="8">
    <source>
        <dbReference type="Proteomes" id="UP000828390"/>
    </source>
</evidence>
<evidence type="ECO:0000256" key="5">
    <source>
        <dbReference type="SAM" id="MobiDB-lite"/>
    </source>
</evidence>
<reference evidence="7" key="2">
    <citation type="submission" date="2020-11" db="EMBL/GenBank/DDBJ databases">
        <authorList>
            <person name="McCartney M.A."/>
            <person name="Auch B."/>
            <person name="Kono T."/>
            <person name="Mallez S."/>
            <person name="Becker A."/>
            <person name="Gohl D.M."/>
            <person name="Silverstein K.A.T."/>
            <person name="Koren S."/>
            <person name="Bechman K.B."/>
            <person name="Herman A."/>
            <person name="Abrahante J.E."/>
            <person name="Garbe J."/>
        </authorList>
    </citation>
    <scope>NUCLEOTIDE SEQUENCE</scope>
    <source>
        <strain evidence="7">Duluth1</strain>
        <tissue evidence="7">Whole animal</tissue>
    </source>
</reference>
<evidence type="ECO:0000256" key="4">
    <source>
        <dbReference type="PROSITE-ProRule" id="PRU00146"/>
    </source>
</evidence>
<comment type="caution">
    <text evidence="7">The sequence shown here is derived from an EMBL/GenBank/DDBJ whole genome shotgun (WGS) entry which is preliminary data.</text>
</comment>
<evidence type="ECO:0000256" key="3">
    <source>
        <dbReference type="ARBA" id="ARBA00022833"/>
    </source>
</evidence>
<organism evidence="7 8">
    <name type="scientific">Dreissena polymorpha</name>
    <name type="common">Zebra mussel</name>
    <name type="synonym">Mytilus polymorpha</name>
    <dbReference type="NCBI Taxonomy" id="45954"/>
    <lineage>
        <taxon>Eukaryota</taxon>
        <taxon>Metazoa</taxon>
        <taxon>Spiralia</taxon>
        <taxon>Lophotrochozoa</taxon>
        <taxon>Mollusca</taxon>
        <taxon>Bivalvia</taxon>
        <taxon>Autobranchia</taxon>
        <taxon>Heteroconchia</taxon>
        <taxon>Euheterodonta</taxon>
        <taxon>Imparidentia</taxon>
        <taxon>Neoheterodontei</taxon>
        <taxon>Myida</taxon>
        <taxon>Dreissenoidea</taxon>
        <taxon>Dreissenidae</taxon>
        <taxon>Dreissena</taxon>
    </lineage>
</organism>